<name>A0A269ZDR6_9MICO</name>
<dbReference type="InterPro" id="IPR005148">
    <property type="entry name" value="Arg-tRNA-synth_N"/>
</dbReference>
<dbReference type="AlphaFoldDB" id="A0A269ZDR6"/>
<feature type="region of interest" description="Disordered" evidence="4">
    <location>
        <begin position="110"/>
        <end position="143"/>
    </location>
</feature>
<gene>
    <name evidence="7" type="ORF">B8X04_06785</name>
</gene>
<comment type="caution">
    <text evidence="7">The sequence shown here is derived from an EMBL/GenBank/DDBJ whole genome shotgun (WGS) entry which is preliminary data.</text>
</comment>
<dbReference type="Gene3D" id="1.10.730.10">
    <property type="entry name" value="Isoleucyl-tRNA Synthetase, Domain 1"/>
    <property type="match status" value="1"/>
</dbReference>
<evidence type="ECO:0000313" key="8">
    <source>
        <dbReference type="Proteomes" id="UP000216867"/>
    </source>
</evidence>
<dbReference type="InterPro" id="IPR008909">
    <property type="entry name" value="DALR_anticod-bd"/>
</dbReference>
<organism evidence="7 8">
    <name type="scientific">Brevibacterium casei</name>
    <dbReference type="NCBI Taxonomy" id="33889"/>
    <lineage>
        <taxon>Bacteria</taxon>
        <taxon>Bacillati</taxon>
        <taxon>Actinomycetota</taxon>
        <taxon>Actinomycetes</taxon>
        <taxon>Micrococcales</taxon>
        <taxon>Brevibacteriaceae</taxon>
        <taxon>Brevibacterium</taxon>
    </lineage>
</organism>
<proteinExistence type="predicted"/>
<protein>
    <recommendedName>
        <fullName evidence="9">Arginine--tRNA ligase</fullName>
    </recommendedName>
</protein>
<dbReference type="EMBL" id="NCWY01000005">
    <property type="protein sequence ID" value="PAK95958.1"/>
    <property type="molecule type" value="Genomic_DNA"/>
</dbReference>
<dbReference type="RefSeq" id="WP_095375833.1">
    <property type="nucleotide sequence ID" value="NZ_NCWY01000005.1"/>
</dbReference>
<dbReference type="Proteomes" id="UP000216867">
    <property type="component" value="Unassembled WGS sequence"/>
</dbReference>
<dbReference type="SUPFAM" id="SSF47323">
    <property type="entry name" value="Anticodon-binding domain of a subclass of class I aminoacyl-tRNA synthetases"/>
    <property type="match status" value="1"/>
</dbReference>
<dbReference type="GO" id="GO:0004814">
    <property type="term" value="F:arginine-tRNA ligase activity"/>
    <property type="evidence" value="ECO:0007669"/>
    <property type="project" value="InterPro"/>
</dbReference>
<evidence type="ECO:0000259" key="6">
    <source>
        <dbReference type="SMART" id="SM01016"/>
    </source>
</evidence>
<dbReference type="Gene3D" id="3.30.1360.70">
    <property type="entry name" value="Arginyl tRNA synthetase N-terminal domain"/>
    <property type="match status" value="1"/>
</dbReference>
<dbReference type="GO" id="GO:0006420">
    <property type="term" value="P:arginyl-tRNA aminoacylation"/>
    <property type="evidence" value="ECO:0007669"/>
    <property type="project" value="InterPro"/>
</dbReference>
<evidence type="ECO:0000259" key="5">
    <source>
        <dbReference type="SMART" id="SM00836"/>
    </source>
</evidence>
<dbReference type="Pfam" id="PF05746">
    <property type="entry name" value="DALR_1"/>
    <property type="match status" value="1"/>
</dbReference>
<evidence type="ECO:0000256" key="3">
    <source>
        <dbReference type="ARBA" id="ARBA00022840"/>
    </source>
</evidence>
<keyword evidence="1" id="KW-0436">Ligase</keyword>
<dbReference type="SMART" id="SM00836">
    <property type="entry name" value="DALR_1"/>
    <property type="match status" value="1"/>
</dbReference>
<accession>A0A269ZDR6</accession>
<sequence length="288" mass="29733">MTPEQLRTVLAEAAADTARTAHPADGAVLRRADGRTPGHWHSNLALRTAARLDGADAHDVAEQFAEALRRHPDIAAVTVSGPGFLGIEVTAASLLAAVCAIIAEQIDDADPGADAVPAADAHTSAYDGDPAPEVPDGPARALDDDPVHLIRRSHAHGRRLLRNAAAAGVPGGCPRKAAKGDVGVGEARPDSAEIVGAETLDTAERSLLVHVTEAADTLARTRDPAALTATLADLAHAYLDWAASHTLVPTLDADITAVHAARAVLVDAVTTVLARGLRLLGVRAPERM</sequence>
<keyword evidence="2" id="KW-0547">Nucleotide-binding</keyword>
<evidence type="ECO:0000256" key="1">
    <source>
        <dbReference type="ARBA" id="ARBA00022598"/>
    </source>
</evidence>
<evidence type="ECO:0000313" key="7">
    <source>
        <dbReference type="EMBL" id="PAK95958.1"/>
    </source>
</evidence>
<feature type="domain" description="Arginyl tRNA synthetase N-terminal" evidence="6">
    <location>
        <begin position="4"/>
        <end position="89"/>
    </location>
</feature>
<reference evidence="7 8" key="1">
    <citation type="submission" date="2017-04" db="EMBL/GenBank/DDBJ databases">
        <title>Kefir bacterial isolates.</title>
        <authorList>
            <person name="Kim Y."/>
            <person name="Blasche S."/>
            <person name="Patil K.R."/>
        </authorList>
    </citation>
    <scope>NUCLEOTIDE SEQUENCE [LARGE SCALE GENOMIC DNA]</scope>
    <source>
        <strain evidence="7 8">OG2</strain>
    </source>
</reference>
<dbReference type="InterPro" id="IPR009080">
    <property type="entry name" value="tRNAsynth_Ia_anticodon-bd"/>
</dbReference>
<feature type="domain" description="DALR anticodon binding" evidence="5">
    <location>
        <begin position="150"/>
        <end position="288"/>
    </location>
</feature>
<dbReference type="SMART" id="SM01016">
    <property type="entry name" value="Arg_tRNA_synt_N"/>
    <property type="match status" value="1"/>
</dbReference>
<dbReference type="GO" id="GO:0005737">
    <property type="term" value="C:cytoplasm"/>
    <property type="evidence" value="ECO:0007669"/>
    <property type="project" value="InterPro"/>
</dbReference>
<keyword evidence="3" id="KW-0067">ATP-binding</keyword>
<dbReference type="GO" id="GO:0005524">
    <property type="term" value="F:ATP binding"/>
    <property type="evidence" value="ECO:0007669"/>
    <property type="project" value="UniProtKB-KW"/>
</dbReference>
<evidence type="ECO:0000256" key="4">
    <source>
        <dbReference type="SAM" id="MobiDB-lite"/>
    </source>
</evidence>
<feature type="compositionally biased region" description="Low complexity" evidence="4">
    <location>
        <begin position="112"/>
        <end position="121"/>
    </location>
</feature>
<dbReference type="InterPro" id="IPR036695">
    <property type="entry name" value="Arg-tRNA-synth_N_sf"/>
</dbReference>
<dbReference type="Pfam" id="PF03485">
    <property type="entry name" value="Arg_tRNA_synt_N"/>
    <property type="match status" value="1"/>
</dbReference>
<evidence type="ECO:0000256" key="2">
    <source>
        <dbReference type="ARBA" id="ARBA00022741"/>
    </source>
</evidence>
<evidence type="ECO:0008006" key="9">
    <source>
        <dbReference type="Google" id="ProtNLM"/>
    </source>
</evidence>
<dbReference type="SUPFAM" id="SSF55190">
    <property type="entry name" value="Arginyl-tRNA synthetase (ArgRS), N-terminal 'additional' domain"/>
    <property type="match status" value="1"/>
</dbReference>